<dbReference type="RefSeq" id="WP_012415138.1">
    <property type="nucleotide sequence ID" value="NC_010644.1"/>
</dbReference>
<dbReference type="Proteomes" id="UP000001029">
    <property type="component" value="Chromosome"/>
</dbReference>
<dbReference type="SUPFAM" id="SSF52309">
    <property type="entry name" value="N-(deoxy)ribosyltransferase-like"/>
    <property type="match status" value="1"/>
</dbReference>
<dbReference type="InterPro" id="IPR025518">
    <property type="entry name" value="DUF4406"/>
</dbReference>
<name>B2KDC7_ELUMP</name>
<dbReference type="Pfam" id="PF14359">
    <property type="entry name" value="DUF4406"/>
    <property type="match status" value="1"/>
</dbReference>
<keyword evidence="2" id="KW-1185">Reference proteome</keyword>
<sequence length="84" mass="9790">MENFNAKIYISSAMSNKENFNQQAFFEKEAELRSRGYKNILNPAVIGQKHGFKKPYSFYMREAIKMLADADIMVVFGDWQKSKV</sequence>
<protein>
    <recommendedName>
        <fullName evidence="3">DUF4406 domain-containing protein</fullName>
    </recommendedName>
</protein>
<evidence type="ECO:0000313" key="2">
    <source>
        <dbReference type="Proteomes" id="UP000001029"/>
    </source>
</evidence>
<evidence type="ECO:0008006" key="3">
    <source>
        <dbReference type="Google" id="ProtNLM"/>
    </source>
</evidence>
<evidence type="ECO:0000313" key="1">
    <source>
        <dbReference type="EMBL" id="ACC98523.1"/>
    </source>
</evidence>
<proteinExistence type="predicted"/>
<dbReference type="EMBL" id="CP001055">
    <property type="protein sequence ID" value="ACC98523.1"/>
    <property type="molecule type" value="Genomic_DNA"/>
</dbReference>
<accession>B2KDC7</accession>
<dbReference type="AlphaFoldDB" id="B2KDC7"/>
<dbReference type="KEGG" id="emi:Emin_0970"/>
<dbReference type="OrthoDB" id="2376767at2"/>
<dbReference type="STRING" id="445932.Emin_0970"/>
<gene>
    <name evidence="1" type="ordered locus">Emin_0970</name>
</gene>
<dbReference type="HOGENOM" id="CLU_154463_2_0_0"/>
<reference evidence="1 2" key="1">
    <citation type="journal article" date="2009" name="Appl. Environ. Microbiol.">
        <title>Genomic analysis of 'Elusimicrobium minutum,' the first cultivated representative of the phylum 'Elusimicrobia' (formerly termite group 1).</title>
        <authorList>
            <person name="Herlemann D.P.R."/>
            <person name="Geissinger O."/>
            <person name="Ikeda-Ohtsubo W."/>
            <person name="Kunin V."/>
            <person name="Sun H."/>
            <person name="Lapidus A."/>
            <person name="Hugenholtz P."/>
            <person name="Brune A."/>
        </authorList>
    </citation>
    <scope>NUCLEOTIDE SEQUENCE [LARGE SCALE GENOMIC DNA]</scope>
    <source>
        <strain evidence="1 2">Pei191</strain>
    </source>
</reference>
<organism evidence="1 2">
    <name type="scientific">Elusimicrobium minutum (strain Pei191)</name>
    <dbReference type="NCBI Taxonomy" id="445932"/>
    <lineage>
        <taxon>Bacteria</taxon>
        <taxon>Pseudomonadati</taxon>
        <taxon>Elusimicrobiota</taxon>
        <taxon>Elusimicrobia</taxon>
        <taxon>Elusimicrobiales</taxon>
        <taxon>Elusimicrobiaceae</taxon>
        <taxon>Elusimicrobium</taxon>
    </lineage>
</organism>